<dbReference type="PANTHER" id="PTHR19308">
    <property type="entry name" value="PHOSPHATIDYLCHOLINE TRANSFER PROTEIN"/>
    <property type="match status" value="1"/>
</dbReference>
<keyword evidence="7" id="KW-0446">Lipid-binding</keyword>
<keyword evidence="5" id="KW-0007">Acetylation</keyword>
<evidence type="ECO:0000256" key="3">
    <source>
        <dbReference type="ARBA" id="ARBA00022490"/>
    </source>
</evidence>
<accession>A0A9P0CK70</accession>
<feature type="domain" description="START" evidence="13">
    <location>
        <begin position="203"/>
        <end position="392"/>
    </location>
</feature>
<evidence type="ECO:0000256" key="12">
    <source>
        <dbReference type="SAM" id="MobiDB-lite"/>
    </source>
</evidence>
<dbReference type="OrthoDB" id="1295045at2759"/>
<name>A0A9P0CK70_9CUCU</name>
<dbReference type="PROSITE" id="PS50848">
    <property type="entry name" value="START"/>
    <property type="match status" value="1"/>
</dbReference>
<dbReference type="PANTHER" id="PTHR19308:SF8">
    <property type="entry name" value="STAR-RELATED LIPID TRANSFER PROTEIN 7, MITOCHONDRIAL"/>
    <property type="match status" value="1"/>
</dbReference>
<evidence type="ECO:0000256" key="2">
    <source>
        <dbReference type="ARBA" id="ARBA00022448"/>
    </source>
</evidence>
<sequence length="486" mass="58190">MFPRRLSEFWIPLNSNLKNVLLKVEYQKLFAQKYSFFRRNFNDFKDFEQLNKKFQGIIKRRHIFGLFLAKPFLPRKPKESVLKVWAYHCECVVAQRLRRCQQMFTLYSKWWEEKALKEFIRKMRQNLTRRGKEFAIASAAVYNWDKNRISLEDIKTYEKEFEYIDVLKDKTICLSCDPSQRTKTNTNICKCGTTGKPTDKTYENWMPFIEKTDLVVWRRLHASGSGQYEYKMFGTYNDVSAEDFLNVQIDIDYRRKWDTTAVVLKQGDTEENTNSDIIYWEMLWPRLFTNRDYVFCRRYLIDESKKTLYIMSKSTSHPSFPKYSDKFRIEDYWSCMVIRPYKEMNKPGLEFVLTYYDNPGINIPGTVTTWVATRAMPDFLDKLREATRNYKIYCRTEGKSKACQRTKKVKDKKDEGDTLDYCSIIREAKKLLIQHAKGDFKEDEQEQDPGNKDNDFDHSGDIGATQQNTSKRTSFFKYFHPLYYFQ</sequence>
<protein>
    <recommendedName>
        <fullName evidence="9">Phosphatidylcholine transfer protein</fullName>
    </recommendedName>
    <alternativeName>
        <fullName evidence="11">START domain-containing protein 2</fullName>
    </alternativeName>
    <alternativeName>
        <fullName evidence="10">StAR-related lipid transfer protein 2</fullName>
    </alternativeName>
</protein>
<organism evidence="14 15">
    <name type="scientific">Psylliodes chrysocephalus</name>
    <dbReference type="NCBI Taxonomy" id="3402493"/>
    <lineage>
        <taxon>Eukaryota</taxon>
        <taxon>Metazoa</taxon>
        <taxon>Ecdysozoa</taxon>
        <taxon>Arthropoda</taxon>
        <taxon>Hexapoda</taxon>
        <taxon>Insecta</taxon>
        <taxon>Pterygota</taxon>
        <taxon>Neoptera</taxon>
        <taxon>Endopterygota</taxon>
        <taxon>Coleoptera</taxon>
        <taxon>Polyphaga</taxon>
        <taxon>Cucujiformia</taxon>
        <taxon>Chrysomeloidea</taxon>
        <taxon>Chrysomelidae</taxon>
        <taxon>Galerucinae</taxon>
        <taxon>Alticini</taxon>
        <taxon>Psylliodes</taxon>
    </lineage>
</organism>
<comment type="subcellular location">
    <subcellularLocation>
        <location evidence="1">Cytoplasm</location>
    </subcellularLocation>
</comment>
<proteinExistence type="predicted"/>
<keyword evidence="15" id="KW-1185">Reference proteome</keyword>
<keyword evidence="6" id="KW-0445">Lipid transport</keyword>
<evidence type="ECO:0000256" key="9">
    <source>
        <dbReference type="ARBA" id="ARBA00069061"/>
    </source>
</evidence>
<dbReference type="InterPro" id="IPR023393">
    <property type="entry name" value="START-like_dom_sf"/>
</dbReference>
<comment type="subunit">
    <text evidence="8">Interacts with ACOT13/THEM2.</text>
</comment>
<dbReference type="InterPro" id="IPR051213">
    <property type="entry name" value="START_lipid_transfer"/>
</dbReference>
<evidence type="ECO:0000256" key="8">
    <source>
        <dbReference type="ARBA" id="ARBA00063535"/>
    </source>
</evidence>
<evidence type="ECO:0000256" key="11">
    <source>
        <dbReference type="ARBA" id="ARBA00079049"/>
    </source>
</evidence>
<dbReference type="SUPFAM" id="SSF55961">
    <property type="entry name" value="Bet v1-like"/>
    <property type="match status" value="1"/>
</dbReference>
<evidence type="ECO:0000256" key="5">
    <source>
        <dbReference type="ARBA" id="ARBA00022990"/>
    </source>
</evidence>
<dbReference type="FunFam" id="3.30.530.20:FF:000017">
    <property type="entry name" value="Phosphatidylcholine transfer protein, putative"/>
    <property type="match status" value="1"/>
</dbReference>
<evidence type="ECO:0000256" key="4">
    <source>
        <dbReference type="ARBA" id="ARBA00022553"/>
    </source>
</evidence>
<keyword evidence="2" id="KW-0813">Transport</keyword>
<dbReference type="Gene3D" id="3.30.530.20">
    <property type="match status" value="1"/>
</dbReference>
<evidence type="ECO:0000313" key="15">
    <source>
        <dbReference type="Proteomes" id="UP001153636"/>
    </source>
</evidence>
<dbReference type="Proteomes" id="UP001153636">
    <property type="component" value="Chromosome 11"/>
</dbReference>
<dbReference type="GO" id="GO:0008289">
    <property type="term" value="F:lipid binding"/>
    <property type="evidence" value="ECO:0007669"/>
    <property type="project" value="UniProtKB-KW"/>
</dbReference>
<feature type="compositionally biased region" description="Basic and acidic residues" evidence="12">
    <location>
        <begin position="449"/>
        <end position="460"/>
    </location>
</feature>
<reference evidence="14" key="1">
    <citation type="submission" date="2022-01" db="EMBL/GenBank/DDBJ databases">
        <authorList>
            <person name="King R."/>
        </authorList>
    </citation>
    <scope>NUCLEOTIDE SEQUENCE</scope>
</reference>
<dbReference type="GO" id="GO:0005829">
    <property type="term" value="C:cytosol"/>
    <property type="evidence" value="ECO:0007669"/>
    <property type="project" value="UniProtKB-ARBA"/>
</dbReference>
<dbReference type="GO" id="GO:0006869">
    <property type="term" value="P:lipid transport"/>
    <property type="evidence" value="ECO:0007669"/>
    <property type="project" value="UniProtKB-KW"/>
</dbReference>
<evidence type="ECO:0000259" key="13">
    <source>
        <dbReference type="PROSITE" id="PS50848"/>
    </source>
</evidence>
<dbReference type="EMBL" id="OV651823">
    <property type="protein sequence ID" value="CAH1101365.1"/>
    <property type="molecule type" value="Genomic_DNA"/>
</dbReference>
<dbReference type="Pfam" id="PF01852">
    <property type="entry name" value="START"/>
    <property type="match status" value="1"/>
</dbReference>
<keyword evidence="3" id="KW-0963">Cytoplasm</keyword>
<dbReference type="InterPro" id="IPR002913">
    <property type="entry name" value="START_lipid-bd_dom"/>
</dbReference>
<evidence type="ECO:0000256" key="7">
    <source>
        <dbReference type="ARBA" id="ARBA00023121"/>
    </source>
</evidence>
<evidence type="ECO:0000256" key="1">
    <source>
        <dbReference type="ARBA" id="ARBA00004496"/>
    </source>
</evidence>
<evidence type="ECO:0000256" key="6">
    <source>
        <dbReference type="ARBA" id="ARBA00023055"/>
    </source>
</evidence>
<gene>
    <name evidence="14" type="ORF">PSYICH_LOCUS2379</name>
</gene>
<keyword evidence="4" id="KW-0597">Phosphoprotein</keyword>
<feature type="region of interest" description="Disordered" evidence="12">
    <location>
        <begin position="439"/>
        <end position="467"/>
    </location>
</feature>
<evidence type="ECO:0000256" key="10">
    <source>
        <dbReference type="ARBA" id="ARBA00077188"/>
    </source>
</evidence>
<dbReference type="AlphaFoldDB" id="A0A9P0CK70"/>
<evidence type="ECO:0000313" key="14">
    <source>
        <dbReference type="EMBL" id="CAH1101365.1"/>
    </source>
</evidence>